<accession>A0ABN2MR75</accession>
<keyword evidence="2" id="KW-1185">Reference proteome</keyword>
<dbReference type="Gene3D" id="3.40.50.300">
    <property type="entry name" value="P-loop containing nucleotide triphosphate hydrolases"/>
    <property type="match status" value="1"/>
</dbReference>
<dbReference type="PANTHER" id="PTHR10704">
    <property type="entry name" value="CARBOHYDRATE SULFOTRANSFERASE"/>
    <property type="match status" value="1"/>
</dbReference>
<gene>
    <name evidence="1" type="ORF">GCM10009682_60820</name>
</gene>
<evidence type="ECO:0000313" key="2">
    <source>
        <dbReference type="Proteomes" id="UP001500218"/>
    </source>
</evidence>
<comment type="caution">
    <text evidence="1">The sequence shown here is derived from an EMBL/GenBank/DDBJ whole genome shotgun (WGS) entry which is preliminary data.</text>
</comment>
<dbReference type="SUPFAM" id="SSF52540">
    <property type="entry name" value="P-loop containing nucleoside triphosphate hydrolases"/>
    <property type="match status" value="1"/>
</dbReference>
<organism evidence="1 2">
    <name type="scientific">Luedemannella flava</name>
    <dbReference type="NCBI Taxonomy" id="349316"/>
    <lineage>
        <taxon>Bacteria</taxon>
        <taxon>Bacillati</taxon>
        <taxon>Actinomycetota</taxon>
        <taxon>Actinomycetes</taxon>
        <taxon>Micromonosporales</taxon>
        <taxon>Micromonosporaceae</taxon>
        <taxon>Luedemannella</taxon>
    </lineage>
</organism>
<dbReference type="PANTHER" id="PTHR10704:SF44">
    <property type="entry name" value="LD35051P-RELATED"/>
    <property type="match status" value="1"/>
</dbReference>
<evidence type="ECO:0000313" key="1">
    <source>
        <dbReference type="EMBL" id="GAA1834311.1"/>
    </source>
</evidence>
<dbReference type="InterPro" id="IPR027417">
    <property type="entry name" value="P-loop_NTPase"/>
</dbReference>
<sequence>MYIGGWGRSGTTIIDNVLGAHDGVFSAGELFHLWQRGLINGRRCGCGEPVRACALWREVLRVAYGDNPPDPRQMVVWQREVARARHTSRLLQRPHPLSDVTARLYRAIAEVTGARLIIDSSKVPSGAALLASMPGVTGYLLHVVRDPRAVAYSWQRPTRQLDLPRPALMRTHGPVDSTSHWVFWNLLVERAARAFEARYLRVRYEDFAAAPADVIGLMLALAGMSPASDPFEEPHRVRLGGNHTVSGNPSRFRAGLVELRADEAWRGELPGPSARAVTALAMPLLHRYGYPVRVDRAGAPAGVPG</sequence>
<dbReference type="Proteomes" id="UP001500218">
    <property type="component" value="Unassembled WGS sequence"/>
</dbReference>
<reference evidence="2" key="1">
    <citation type="journal article" date="2019" name="Int. J. Syst. Evol. Microbiol.">
        <title>The Global Catalogue of Microorganisms (GCM) 10K type strain sequencing project: providing services to taxonomists for standard genome sequencing and annotation.</title>
        <authorList>
            <consortium name="The Broad Institute Genomics Platform"/>
            <consortium name="The Broad Institute Genome Sequencing Center for Infectious Disease"/>
            <person name="Wu L."/>
            <person name="Ma J."/>
        </authorList>
    </citation>
    <scope>NUCLEOTIDE SEQUENCE [LARGE SCALE GENOMIC DNA]</scope>
    <source>
        <strain evidence="2">JCM 13250</strain>
    </source>
</reference>
<dbReference type="InterPro" id="IPR051135">
    <property type="entry name" value="Gal/GlcNAc/GalNAc_ST"/>
</dbReference>
<protein>
    <submittedName>
        <fullName evidence="1">Sulfotransferase</fullName>
    </submittedName>
</protein>
<dbReference type="EMBL" id="BAAALT010000283">
    <property type="protein sequence ID" value="GAA1834311.1"/>
    <property type="molecule type" value="Genomic_DNA"/>
</dbReference>
<proteinExistence type="predicted"/>
<name>A0ABN2MR75_9ACTN</name>